<dbReference type="PANTHER" id="PTHR22916">
    <property type="entry name" value="GLYCOSYLTRANSFERASE"/>
    <property type="match status" value="1"/>
</dbReference>
<keyword evidence="1" id="KW-0328">Glycosyltransferase</keyword>
<dbReference type="OrthoDB" id="9807674at2"/>
<keyword evidence="5" id="KW-1185">Reference proteome</keyword>
<dbReference type="PANTHER" id="PTHR22916:SF51">
    <property type="entry name" value="GLYCOSYLTRANSFERASE EPSH-RELATED"/>
    <property type="match status" value="1"/>
</dbReference>
<reference evidence="4 5" key="1">
    <citation type="submission" date="2013-11" db="EMBL/GenBank/DDBJ databases">
        <title>Complete genome sequence of Clostridum sp. M2/40.</title>
        <authorList>
            <person name="Wibberg D."/>
            <person name="Puehler A."/>
            <person name="Schlueter A."/>
        </authorList>
    </citation>
    <scope>NUCLEOTIDE SEQUENCE [LARGE SCALE GENOMIC DNA]</scope>
    <source>
        <strain evidence="5">M2/40</strain>
    </source>
</reference>
<gene>
    <name evidence="4" type="ORF">CM240_2050</name>
</gene>
<dbReference type="InterPro" id="IPR029044">
    <property type="entry name" value="Nucleotide-diphossugar_trans"/>
</dbReference>
<evidence type="ECO:0000256" key="1">
    <source>
        <dbReference type="ARBA" id="ARBA00022676"/>
    </source>
</evidence>
<dbReference type="Gene3D" id="3.90.550.10">
    <property type="entry name" value="Spore Coat Polysaccharide Biosynthesis Protein SpsA, Chain A"/>
    <property type="match status" value="1"/>
</dbReference>
<dbReference type="InterPro" id="IPR007554">
    <property type="entry name" value="Glycerophosphate_synth"/>
</dbReference>
<dbReference type="RefSeq" id="WP_044038945.1">
    <property type="nucleotide sequence ID" value="NZ_HG917868.1"/>
</dbReference>
<evidence type="ECO:0000313" key="4">
    <source>
        <dbReference type="EMBL" id="CDM69208.1"/>
    </source>
</evidence>
<evidence type="ECO:0000313" key="5">
    <source>
        <dbReference type="Proteomes" id="UP000019426"/>
    </source>
</evidence>
<dbReference type="eggNOG" id="COG1887">
    <property type="taxonomic scope" value="Bacteria"/>
</dbReference>
<proteinExistence type="predicted"/>
<dbReference type="STRING" id="1216932.CM240_2050"/>
<dbReference type="CDD" id="cd00761">
    <property type="entry name" value="Glyco_tranf_GTA_type"/>
    <property type="match status" value="1"/>
</dbReference>
<dbReference type="PATRIC" id="fig|1216932.3.peg.2051"/>
<dbReference type="AlphaFoldDB" id="W6RXM8"/>
<dbReference type="eggNOG" id="COG0463">
    <property type="taxonomic scope" value="Bacteria"/>
</dbReference>
<dbReference type="InterPro" id="IPR043149">
    <property type="entry name" value="TagF_N"/>
</dbReference>
<dbReference type="SUPFAM" id="SSF53448">
    <property type="entry name" value="Nucleotide-diphospho-sugar transferases"/>
    <property type="match status" value="1"/>
</dbReference>
<dbReference type="Proteomes" id="UP000019426">
    <property type="component" value="Chromosome M2/40_rep1"/>
</dbReference>
<sequence>MNKVKVSIIVTIYNAADYLRECLDSLANQTLKEIEVFMINDGSTDESEKIAEEYAINYENFYIVNKEHGGNGQSKNYGVSFAKGEYIAFLSCNDYVSNETYEKLYAMSKDGTVDIVTGNVVRINENEEGASFLHEKVFKETLDDTHITKNTALIYDTFIGNKIFRKEFWDKNDIKFIEHIVDEDIPVVIPAFFNANSTAILSDNVYYWRAEKNSIIGEKMNISEFIDRLYAIEAVDKFVKDNVKDGTCTYIKNNRWINVDFMSYINRLDEVRPKNRGMFVNIIKEYIKEMPDSLFDDLKAIDRIKYYCIKNDQVDILMEAIDFEKTNMDYLEVVRKGNKYIGKFPFKGVPKEYFDMTIELNKSEEVKKISKITYEEGVMNLKGYAYIPRVNLDKSEIVKMSAYLVNIKNGKKVEVNIVNEKKPIITQNYGVRAKDYKLNNRLFNYDWCGYNITIDFNDKDIVELGSGKYNIILNLRVPGIDKDIVLGYPGKGKGANPKPYLWNLNKLLVKYDEEENLIIESTEQLSGITACSFKDESVILEGWFSDKDYDRKLLIIDWKTKVKFSIFAEENKEYIISPMILKKYPNAEGFKVVIDKEMIMNTWGVGSWFFYYYKNGKREPLTGVNILNKRRAIDDINLVRLDISLSGATILRNTKLSTYLDNINIKDGNIRFATVLNKNELDIKGSISKVAIRCVTKKSDKDVVVPGEIIFNGKDILKAIFNLKLADEKGKNLLTANNWSFYIDYESNEEKVSDELYTLENQEYEVINTNNHKYTLNITNKGVLGVKVKLVWSWIDKGPRRREALERYIYPAFRLLPINKKTVLFAEQSISNDDNSPKSLYEYIDKYCPQYKCVWTVKDESKKVSGGAEKVRIGSVKYLYYMATSKFMVNNLSLPEFYEKRKHTVEINTVDRSNISLENKSREYNKSTEMFFINETLNKAIR</sequence>
<name>W6RXM8_9CLOT</name>
<dbReference type="InterPro" id="IPR001173">
    <property type="entry name" value="Glyco_trans_2-like"/>
</dbReference>
<dbReference type="HOGENOM" id="CLU_311636_0_0_9"/>
<evidence type="ECO:0000256" key="2">
    <source>
        <dbReference type="ARBA" id="ARBA00022679"/>
    </source>
</evidence>
<dbReference type="GO" id="GO:0047355">
    <property type="term" value="F:CDP-glycerol glycerophosphotransferase activity"/>
    <property type="evidence" value="ECO:0007669"/>
    <property type="project" value="InterPro"/>
</dbReference>
<keyword evidence="2" id="KW-0808">Transferase</keyword>
<evidence type="ECO:0000259" key="3">
    <source>
        <dbReference type="Pfam" id="PF00535"/>
    </source>
</evidence>
<accession>W6RXM8</accession>
<feature type="domain" description="Glycosyltransferase 2-like" evidence="3">
    <location>
        <begin position="7"/>
        <end position="135"/>
    </location>
</feature>
<dbReference type="Gene3D" id="3.40.50.11820">
    <property type="match status" value="1"/>
</dbReference>
<dbReference type="KEGG" id="clt:CM240_2050"/>
<organism evidence="4 5">
    <name type="scientific">Clostridium bornimense</name>
    <dbReference type="NCBI Taxonomy" id="1216932"/>
    <lineage>
        <taxon>Bacteria</taxon>
        <taxon>Bacillati</taxon>
        <taxon>Bacillota</taxon>
        <taxon>Clostridia</taxon>
        <taxon>Eubacteriales</taxon>
        <taxon>Clostridiaceae</taxon>
        <taxon>Clostridium</taxon>
    </lineage>
</organism>
<dbReference type="EMBL" id="HG917868">
    <property type="protein sequence ID" value="CDM69208.1"/>
    <property type="molecule type" value="Genomic_DNA"/>
</dbReference>
<dbReference type="GO" id="GO:0016020">
    <property type="term" value="C:membrane"/>
    <property type="evidence" value="ECO:0007669"/>
    <property type="project" value="InterPro"/>
</dbReference>
<protein>
    <recommendedName>
        <fullName evidence="3">Glycosyltransferase 2-like domain-containing protein</fullName>
    </recommendedName>
</protein>
<dbReference type="GO" id="GO:0016757">
    <property type="term" value="F:glycosyltransferase activity"/>
    <property type="evidence" value="ECO:0007669"/>
    <property type="project" value="UniProtKB-KW"/>
</dbReference>
<dbReference type="Pfam" id="PF04464">
    <property type="entry name" value="Glyphos_transf"/>
    <property type="match status" value="1"/>
</dbReference>
<dbReference type="Pfam" id="PF00535">
    <property type="entry name" value="Glycos_transf_2"/>
    <property type="match status" value="1"/>
</dbReference>